<comment type="caution">
    <text evidence="2">The sequence shown here is derived from an EMBL/GenBank/DDBJ whole genome shotgun (WGS) entry which is preliminary data.</text>
</comment>
<evidence type="ECO:0000313" key="3">
    <source>
        <dbReference type="Proteomes" id="UP001066276"/>
    </source>
</evidence>
<sequence>MVSSKALVAEFMRLVREAAHMDLIVQEEPVQLVRKESYDVVVVILACSPPGKLRVASPKLRRGGCVMLRSTASSFMVSGDGSGEATAEAASACTPPRPKAVQRGGKAGKSTCGEMKEASADSAAAPLSPDYMAARAPLKQVYGLKLESKRVIDLPGQAVGGGP</sequence>
<name>A0AAV7W561_PLEWA</name>
<organism evidence="2 3">
    <name type="scientific">Pleurodeles waltl</name>
    <name type="common">Iberian ribbed newt</name>
    <dbReference type="NCBI Taxonomy" id="8319"/>
    <lineage>
        <taxon>Eukaryota</taxon>
        <taxon>Metazoa</taxon>
        <taxon>Chordata</taxon>
        <taxon>Craniata</taxon>
        <taxon>Vertebrata</taxon>
        <taxon>Euteleostomi</taxon>
        <taxon>Amphibia</taxon>
        <taxon>Batrachia</taxon>
        <taxon>Caudata</taxon>
        <taxon>Salamandroidea</taxon>
        <taxon>Salamandridae</taxon>
        <taxon>Pleurodelinae</taxon>
        <taxon>Pleurodeles</taxon>
    </lineage>
</organism>
<dbReference type="EMBL" id="JANPWB010000002">
    <property type="protein sequence ID" value="KAJ1207249.1"/>
    <property type="molecule type" value="Genomic_DNA"/>
</dbReference>
<feature type="region of interest" description="Disordered" evidence="1">
    <location>
        <begin position="88"/>
        <end position="110"/>
    </location>
</feature>
<dbReference type="Proteomes" id="UP001066276">
    <property type="component" value="Chromosome 1_2"/>
</dbReference>
<evidence type="ECO:0000256" key="1">
    <source>
        <dbReference type="SAM" id="MobiDB-lite"/>
    </source>
</evidence>
<keyword evidence="3" id="KW-1185">Reference proteome</keyword>
<reference evidence="2" key="1">
    <citation type="journal article" date="2022" name="bioRxiv">
        <title>Sequencing and chromosome-scale assembly of the giantPleurodeles waltlgenome.</title>
        <authorList>
            <person name="Brown T."/>
            <person name="Elewa A."/>
            <person name="Iarovenko S."/>
            <person name="Subramanian E."/>
            <person name="Araus A.J."/>
            <person name="Petzold A."/>
            <person name="Susuki M."/>
            <person name="Suzuki K.-i.T."/>
            <person name="Hayashi T."/>
            <person name="Toyoda A."/>
            <person name="Oliveira C."/>
            <person name="Osipova E."/>
            <person name="Leigh N.D."/>
            <person name="Simon A."/>
            <person name="Yun M.H."/>
        </authorList>
    </citation>
    <scope>NUCLEOTIDE SEQUENCE</scope>
    <source>
        <strain evidence="2">20211129_DDA</strain>
        <tissue evidence="2">Liver</tissue>
    </source>
</reference>
<evidence type="ECO:0000313" key="2">
    <source>
        <dbReference type="EMBL" id="KAJ1207249.1"/>
    </source>
</evidence>
<protein>
    <submittedName>
        <fullName evidence="2">Uncharacterized protein</fullName>
    </submittedName>
</protein>
<gene>
    <name evidence="2" type="ORF">NDU88_002641</name>
</gene>
<dbReference type="AlphaFoldDB" id="A0AAV7W561"/>
<accession>A0AAV7W561</accession>
<proteinExistence type="predicted"/>